<reference evidence="2" key="1">
    <citation type="journal article" date="2014" name="Int. J. Syst. Evol. Microbiol.">
        <title>Complete genome sequence of Corynebacterium casei LMG S-19264T (=DSM 44701T), isolated from a smear-ripened cheese.</title>
        <authorList>
            <consortium name="US DOE Joint Genome Institute (JGI-PGF)"/>
            <person name="Walter F."/>
            <person name="Albersmeier A."/>
            <person name="Kalinowski J."/>
            <person name="Ruckert C."/>
        </authorList>
    </citation>
    <scope>NUCLEOTIDE SEQUENCE</scope>
    <source>
        <strain evidence="2">JCM 12862</strain>
    </source>
</reference>
<proteinExistence type="predicted"/>
<sequence length="161" mass="18565">MSLLSCHNASKKNNTEQTFQEPVSKSLSEKDISKLKYVEYTLDVKTENAIKDWLKYKDLEDVVENVKKGDLSYFNDNKKGIQTFLVELSKTIPDTVNTPSVTARITAFETKLYKLESLANLQTTTKQELGETIREFLEAFSNLNFQMNKKLEKDSQQIERP</sequence>
<organism evidence="2 3">
    <name type="scientific">Yeosuana aromativorans</name>
    <dbReference type="NCBI Taxonomy" id="288019"/>
    <lineage>
        <taxon>Bacteria</taxon>
        <taxon>Pseudomonadati</taxon>
        <taxon>Bacteroidota</taxon>
        <taxon>Flavobacteriia</taxon>
        <taxon>Flavobacteriales</taxon>
        <taxon>Flavobacteriaceae</taxon>
        <taxon>Yeosuana</taxon>
    </lineage>
</organism>
<comment type="caution">
    <text evidence="2">The sequence shown here is derived from an EMBL/GenBank/DDBJ whole genome shotgun (WGS) entry which is preliminary data.</text>
</comment>
<protein>
    <submittedName>
        <fullName evidence="2">Uncharacterized protein</fullName>
    </submittedName>
</protein>
<dbReference type="Proteomes" id="UP000612329">
    <property type="component" value="Unassembled WGS sequence"/>
</dbReference>
<gene>
    <name evidence="2" type="ORF">GCM10007962_04890</name>
</gene>
<feature type="region of interest" description="Disordered" evidence="1">
    <location>
        <begin position="1"/>
        <end position="23"/>
    </location>
</feature>
<name>A0A8J3BIW8_9FLAO</name>
<reference evidence="2" key="2">
    <citation type="submission" date="2020-09" db="EMBL/GenBank/DDBJ databases">
        <authorList>
            <person name="Sun Q."/>
            <person name="Ohkuma M."/>
        </authorList>
    </citation>
    <scope>NUCLEOTIDE SEQUENCE</scope>
    <source>
        <strain evidence="2">JCM 12862</strain>
    </source>
</reference>
<dbReference type="EMBL" id="BMNR01000001">
    <property type="protein sequence ID" value="GGK13661.1"/>
    <property type="molecule type" value="Genomic_DNA"/>
</dbReference>
<evidence type="ECO:0000313" key="3">
    <source>
        <dbReference type="Proteomes" id="UP000612329"/>
    </source>
</evidence>
<evidence type="ECO:0000313" key="2">
    <source>
        <dbReference type="EMBL" id="GGK13661.1"/>
    </source>
</evidence>
<keyword evidence="3" id="KW-1185">Reference proteome</keyword>
<accession>A0A8J3BIW8</accession>
<evidence type="ECO:0000256" key="1">
    <source>
        <dbReference type="SAM" id="MobiDB-lite"/>
    </source>
</evidence>
<dbReference type="AlphaFoldDB" id="A0A8J3BIW8"/>